<evidence type="ECO:0000313" key="2">
    <source>
        <dbReference type="EMBL" id="CAB1440036.1"/>
    </source>
</evidence>
<evidence type="ECO:0000256" key="1">
    <source>
        <dbReference type="SAM" id="SignalP"/>
    </source>
</evidence>
<keyword evidence="1" id="KW-0732">Signal</keyword>
<comment type="caution">
    <text evidence="2">The sequence shown here is derived from an EMBL/GenBank/DDBJ whole genome shotgun (WGS) entry which is preliminary data.</text>
</comment>
<proteinExistence type="predicted"/>
<feature type="chain" id="PRO_5040438220" evidence="1">
    <location>
        <begin position="24"/>
        <end position="156"/>
    </location>
</feature>
<dbReference type="Proteomes" id="UP001153269">
    <property type="component" value="Unassembled WGS sequence"/>
</dbReference>
<keyword evidence="3" id="KW-1185">Reference proteome</keyword>
<gene>
    <name evidence="2" type="ORF">PLEPLA_LOCUS27802</name>
</gene>
<reference evidence="2" key="1">
    <citation type="submission" date="2020-03" db="EMBL/GenBank/DDBJ databases">
        <authorList>
            <person name="Weist P."/>
        </authorList>
    </citation>
    <scope>NUCLEOTIDE SEQUENCE</scope>
</reference>
<evidence type="ECO:0000313" key="3">
    <source>
        <dbReference type="Proteomes" id="UP001153269"/>
    </source>
</evidence>
<sequence>MNRRGLDWLQMSLFFWPRSLWLATVPHERTAEEYWLLWGDRHARSRCMLEWCRPQSLSTTATTNPRSLMTVVHPSTVALPHPLRLTERLKCASQMFGAYTSSPIPFDIVCHYAAAFCNRRPSVWLVSVNGEEQVYGEAIGETVILPRTLLSESIRA</sequence>
<dbReference type="AlphaFoldDB" id="A0A9N7YU65"/>
<accession>A0A9N7YU65</accession>
<name>A0A9N7YU65_PLEPL</name>
<dbReference type="EMBL" id="CADEAL010002387">
    <property type="protein sequence ID" value="CAB1440036.1"/>
    <property type="molecule type" value="Genomic_DNA"/>
</dbReference>
<feature type="signal peptide" evidence="1">
    <location>
        <begin position="1"/>
        <end position="23"/>
    </location>
</feature>
<protein>
    <submittedName>
        <fullName evidence="2">Uncharacterized protein</fullName>
    </submittedName>
</protein>
<organism evidence="2 3">
    <name type="scientific">Pleuronectes platessa</name>
    <name type="common">European plaice</name>
    <dbReference type="NCBI Taxonomy" id="8262"/>
    <lineage>
        <taxon>Eukaryota</taxon>
        <taxon>Metazoa</taxon>
        <taxon>Chordata</taxon>
        <taxon>Craniata</taxon>
        <taxon>Vertebrata</taxon>
        <taxon>Euteleostomi</taxon>
        <taxon>Actinopterygii</taxon>
        <taxon>Neopterygii</taxon>
        <taxon>Teleostei</taxon>
        <taxon>Neoteleostei</taxon>
        <taxon>Acanthomorphata</taxon>
        <taxon>Carangaria</taxon>
        <taxon>Pleuronectiformes</taxon>
        <taxon>Pleuronectoidei</taxon>
        <taxon>Pleuronectidae</taxon>
        <taxon>Pleuronectes</taxon>
    </lineage>
</organism>